<protein>
    <submittedName>
        <fullName evidence="6">Transporter, MFS superfamily</fullName>
    </submittedName>
</protein>
<dbReference type="EMBL" id="JMQN01000036">
    <property type="protein sequence ID" value="KEA63465.1"/>
    <property type="molecule type" value="Genomic_DNA"/>
</dbReference>
<dbReference type="OrthoDB" id="9797953at2"/>
<gene>
    <name evidence="6" type="ORF">ADIMK_2244</name>
</gene>
<dbReference type="InterPro" id="IPR010645">
    <property type="entry name" value="MFS_4"/>
</dbReference>
<feature type="transmembrane region" description="Helical" evidence="4">
    <location>
        <begin position="7"/>
        <end position="26"/>
    </location>
</feature>
<dbReference type="AlphaFoldDB" id="A0A081FY60"/>
<keyword evidence="3 4" id="KW-0472">Membrane</keyword>
<reference evidence="6 7" key="1">
    <citation type="submission" date="2014-04" db="EMBL/GenBank/DDBJ databases">
        <title>Marinobacterium kochiensis sp. nov., isolated from sediment sample collected from Kochi backwaters in Kerala, India.</title>
        <authorList>
            <person name="Singh A."/>
            <person name="Pinnaka A.K."/>
        </authorList>
    </citation>
    <scope>NUCLEOTIDE SEQUENCE [LARGE SCALE GENOMIC DNA]</scope>
    <source>
        <strain evidence="6 7">AK27</strain>
    </source>
</reference>
<dbReference type="PROSITE" id="PS50850">
    <property type="entry name" value="MFS"/>
    <property type="match status" value="1"/>
</dbReference>
<evidence type="ECO:0000313" key="7">
    <source>
        <dbReference type="Proteomes" id="UP000028252"/>
    </source>
</evidence>
<comment type="caution">
    <text evidence="6">The sequence shown here is derived from an EMBL/GenBank/DDBJ whole genome shotgun (WGS) entry which is preliminary data.</text>
</comment>
<feature type="transmembrane region" description="Helical" evidence="4">
    <location>
        <begin position="77"/>
        <end position="97"/>
    </location>
</feature>
<feature type="domain" description="Major facilitator superfamily (MFS) profile" evidence="5">
    <location>
        <begin position="6"/>
        <end position="385"/>
    </location>
</feature>
<feature type="transmembrane region" description="Helical" evidence="4">
    <location>
        <begin position="268"/>
        <end position="291"/>
    </location>
</feature>
<dbReference type="GO" id="GO:0005886">
    <property type="term" value="C:plasma membrane"/>
    <property type="evidence" value="ECO:0007669"/>
    <property type="project" value="TreeGrafter"/>
</dbReference>
<dbReference type="Proteomes" id="UP000028252">
    <property type="component" value="Unassembled WGS sequence"/>
</dbReference>
<evidence type="ECO:0000313" key="6">
    <source>
        <dbReference type="EMBL" id="KEA63465.1"/>
    </source>
</evidence>
<proteinExistence type="predicted"/>
<dbReference type="PATRIC" id="fig|1232683.4.peg.2203"/>
<feature type="transmembrane region" description="Helical" evidence="4">
    <location>
        <begin position="361"/>
        <end position="383"/>
    </location>
</feature>
<name>A0A081FY60_9GAMM</name>
<evidence type="ECO:0000256" key="2">
    <source>
        <dbReference type="ARBA" id="ARBA00022989"/>
    </source>
</evidence>
<keyword evidence="2 4" id="KW-1133">Transmembrane helix</keyword>
<feature type="transmembrane region" description="Helical" evidence="4">
    <location>
        <begin position="46"/>
        <end position="65"/>
    </location>
</feature>
<dbReference type="InterPro" id="IPR036259">
    <property type="entry name" value="MFS_trans_sf"/>
</dbReference>
<feature type="transmembrane region" description="Helical" evidence="4">
    <location>
        <begin position="210"/>
        <end position="230"/>
    </location>
</feature>
<feature type="transmembrane region" description="Helical" evidence="4">
    <location>
        <begin position="335"/>
        <end position="355"/>
    </location>
</feature>
<evidence type="ECO:0000256" key="1">
    <source>
        <dbReference type="ARBA" id="ARBA00022692"/>
    </source>
</evidence>
<evidence type="ECO:0000259" key="5">
    <source>
        <dbReference type="PROSITE" id="PS50850"/>
    </source>
</evidence>
<sequence length="396" mass="42309">MEKRWQVLGAGILSLIVTVGVARFAYTPLLPVMLAQTPLDTALGGWLASFNYIGYLGGAFTAAAVSDLRLKDRLYRLCLVLAVLTTAGMALTQHYLLWSVLRLIAGFSAAGGLLLASALILNWLIRHQYRSELGIHFIGMGVGIALCSVIVELFSASAMEWRHQWLGFALLALLLAIPAWRWMPPPDTGGKTTAGQSLVDRPPAPLFNRLMLAAYFCAGWGYVISATFIVDIVARQPGLEGSGNWAFLILGLAAAPAVIAWDRVARRVGYVPALFLAYLLQLVGIVLPVWVPTLAGALLGAALFGGTFIGCVGLVLTMAGRFYPTKPAKLMGRMTLSYGVAQILAPAITGMLAAASGNYDLGLYIAAAMVALGAVLMTLLWRLEQHEPALHRSTGS</sequence>
<dbReference type="Pfam" id="PF06779">
    <property type="entry name" value="MFS_4"/>
    <property type="match status" value="1"/>
</dbReference>
<dbReference type="RefSeq" id="WP_036187944.1">
    <property type="nucleotide sequence ID" value="NZ_JMQN01000036.1"/>
</dbReference>
<dbReference type="SUPFAM" id="SSF103473">
    <property type="entry name" value="MFS general substrate transporter"/>
    <property type="match status" value="1"/>
</dbReference>
<dbReference type="eggNOG" id="COG2814">
    <property type="taxonomic scope" value="Bacteria"/>
</dbReference>
<organism evidence="6 7">
    <name type="scientific">Marinobacterium lacunae</name>
    <dbReference type="NCBI Taxonomy" id="1232683"/>
    <lineage>
        <taxon>Bacteria</taxon>
        <taxon>Pseudomonadati</taxon>
        <taxon>Pseudomonadota</taxon>
        <taxon>Gammaproteobacteria</taxon>
        <taxon>Oceanospirillales</taxon>
        <taxon>Oceanospirillaceae</taxon>
        <taxon>Marinobacterium</taxon>
    </lineage>
</organism>
<dbReference type="STRING" id="1232683.ADIMK_2244"/>
<feature type="transmembrane region" description="Helical" evidence="4">
    <location>
        <begin position="137"/>
        <end position="159"/>
    </location>
</feature>
<feature type="transmembrane region" description="Helical" evidence="4">
    <location>
        <begin position="297"/>
        <end position="323"/>
    </location>
</feature>
<feature type="transmembrane region" description="Helical" evidence="4">
    <location>
        <begin position="165"/>
        <end position="183"/>
    </location>
</feature>
<evidence type="ECO:0000256" key="4">
    <source>
        <dbReference type="SAM" id="Phobius"/>
    </source>
</evidence>
<dbReference type="PANTHER" id="PTHR23537:SF1">
    <property type="entry name" value="SUGAR TRANSPORTER"/>
    <property type="match status" value="1"/>
</dbReference>
<dbReference type="InterPro" id="IPR020846">
    <property type="entry name" value="MFS_dom"/>
</dbReference>
<dbReference type="PANTHER" id="PTHR23537">
    <property type="match status" value="1"/>
</dbReference>
<keyword evidence="7" id="KW-1185">Reference proteome</keyword>
<dbReference type="GO" id="GO:0022857">
    <property type="term" value="F:transmembrane transporter activity"/>
    <property type="evidence" value="ECO:0007669"/>
    <property type="project" value="InterPro"/>
</dbReference>
<dbReference type="Gene3D" id="1.20.1250.20">
    <property type="entry name" value="MFS general substrate transporter like domains"/>
    <property type="match status" value="2"/>
</dbReference>
<accession>A0A081FY60</accession>
<feature type="transmembrane region" description="Helical" evidence="4">
    <location>
        <begin position="242"/>
        <end position="261"/>
    </location>
</feature>
<evidence type="ECO:0000256" key="3">
    <source>
        <dbReference type="ARBA" id="ARBA00023136"/>
    </source>
</evidence>
<feature type="transmembrane region" description="Helical" evidence="4">
    <location>
        <begin position="103"/>
        <end position="125"/>
    </location>
</feature>
<keyword evidence="1 4" id="KW-0812">Transmembrane</keyword>